<dbReference type="OrthoDB" id="9809277at2"/>
<comment type="catalytic activity">
    <reaction evidence="7">
        <text>Endohydrolysis of (1-&gt;4)-beta-D-xylosidic linkages in xylans.</text>
        <dbReference type="EC" id="3.2.1.8"/>
    </reaction>
</comment>
<dbReference type="SMART" id="SM00633">
    <property type="entry name" value="Glyco_10"/>
    <property type="match status" value="1"/>
</dbReference>
<dbReference type="SUPFAM" id="SSF51445">
    <property type="entry name" value="(Trans)glycosidases"/>
    <property type="match status" value="1"/>
</dbReference>
<keyword evidence="5 7" id="KW-0624">Polysaccharide degradation</keyword>
<dbReference type="AlphaFoldDB" id="A0A0K8J5V7"/>
<keyword evidence="11" id="KW-1185">Reference proteome</keyword>
<evidence type="ECO:0000256" key="5">
    <source>
        <dbReference type="ARBA" id="ARBA00023326"/>
    </source>
</evidence>
<evidence type="ECO:0000256" key="3">
    <source>
        <dbReference type="ARBA" id="ARBA00023277"/>
    </source>
</evidence>
<organism evidence="10 11">
    <name type="scientific">Herbinix luporum</name>
    <dbReference type="NCBI Taxonomy" id="1679721"/>
    <lineage>
        <taxon>Bacteria</taxon>
        <taxon>Bacillati</taxon>
        <taxon>Bacillota</taxon>
        <taxon>Clostridia</taxon>
        <taxon>Lachnospirales</taxon>
        <taxon>Lachnospiraceae</taxon>
        <taxon>Herbinix</taxon>
    </lineage>
</organism>
<dbReference type="PRINTS" id="PR00134">
    <property type="entry name" value="GLHYDRLASE10"/>
</dbReference>
<dbReference type="InterPro" id="IPR001000">
    <property type="entry name" value="GH10_dom"/>
</dbReference>
<keyword evidence="3 7" id="KW-0119">Carbohydrate metabolism</keyword>
<dbReference type="InterPro" id="IPR017853">
    <property type="entry name" value="GH"/>
</dbReference>
<name>A0A0K8J5V7_9FIRM</name>
<keyword evidence="2 7" id="KW-0378">Hydrolase</keyword>
<dbReference type="PROSITE" id="PS00591">
    <property type="entry name" value="GH10_1"/>
    <property type="match status" value="1"/>
</dbReference>
<reference evidence="11" key="1">
    <citation type="submission" date="2015-09" db="EMBL/GenBank/DDBJ databases">
        <authorList>
            <person name="Wibberg D."/>
        </authorList>
    </citation>
    <scope>NUCLEOTIDE SEQUENCE [LARGE SCALE GENOMIC DNA]</scope>
    <source>
        <strain evidence="11">SD1D</strain>
    </source>
</reference>
<dbReference type="PANTHER" id="PTHR31490">
    <property type="entry name" value="GLYCOSYL HYDROLASE"/>
    <property type="match status" value="1"/>
</dbReference>
<feature type="region of interest" description="Disordered" evidence="8">
    <location>
        <begin position="30"/>
        <end position="81"/>
    </location>
</feature>
<evidence type="ECO:0000256" key="4">
    <source>
        <dbReference type="ARBA" id="ARBA00023295"/>
    </source>
</evidence>
<dbReference type="GO" id="GO:0000272">
    <property type="term" value="P:polysaccharide catabolic process"/>
    <property type="evidence" value="ECO:0007669"/>
    <property type="project" value="UniProtKB-KW"/>
</dbReference>
<proteinExistence type="inferred from homology"/>
<gene>
    <name evidence="10" type="ORF">SD1D_1193</name>
</gene>
<evidence type="ECO:0000256" key="2">
    <source>
        <dbReference type="ARBA" id="ARBA00022801"/>
    </source>
</evidence>
<dbReference type="RefSeq" id="WP_058258080.1">
    <property type="nucleotide sequence ID" value="NZ_DUPS01000067.1"/>
</dbReference>
<dbReference type="GO" id="GO:0031176">
    <property type="term" value="F:endo-1,4-beta-xylanase activity"/>
    <property type="evidence" value="ECO:0007669"/>
    <property type="project" value="UniProtKB-EC"/>
</dbReference>
<dbReference type="PROSITE" id="PS51760">
    <property type="entry name" value="GH10_2"/>
    <property type="match status" value="1"/>
</dbReference>
<evidence type="ECO:0000313" key="10">
    <source>
        <dbReference type="EMBL" id="CUH92739.1"/>
    </source>
</evidence>
<dbReference type="InterPro" id="IPR031158">
    <property type="entry name" value="GH10_AS"/>
</dbReference>
<evidence type="ECO:0000256" key="7">
    <source>
        <dbReference type="RuleBase" id="RU361174"/>
    </source>
</evidence>
<dbReference type="KEGG" id="hsd:SD1D_1193"/>
<sequence length="426" mass="48849">MRQMVKKLRVFLLLLSILIVIGGCKKKDKNPDEVINPVEDNKQDTGNEDSEPTPGEDDTNNNDQEDNTEDEKPKDDYNPSELPLVEGGIKGVYAKHNLQAGTCINGFVINNYSDHIIENYNSVTLENDMKPEAILNHDKSIKSGDIVVEYPERTIEQLEWAKKNNMKVRGHVLVWYSQTPQWIFHEKFDTSKKMVDKDTMLSRMESYLKQNFKILDELGYSDIFYAYDIVNEAIMDDGSLRDCPWKQIIGDDYIWHAFNYAKKYAPKHIKLYYNDYNEQFKTDAVVKLAKSLVDDKGNSLIDGIGCQAHLYTEDSIDKYMKTLEAFSATGLDVQITEIDVSLGTWQNILQPTEENLKKQGQYYYKLVSSIIEANKAGTTNVSGITFWGISDGASWRRDRSPLLFDEDLKPKYAYFGAVLDYDHSGH</sequence>
<evidence type="ECO:0000256" key="8">
    <source>
        <dbReference type="SAM" id="MobiDB-lite"/>
    </source>
</evidence>
<evidence type="ECO:0000313" key="11">
    <source>
        <dbReference type="Proteomes" id="UP000196053"/>
    </source>
</evidence>
<dbReference type="PANTHER" id="PTHR31490:SF90">
    <property type="entry name" value="ENDO-1,4-BETA-XYLANASE A"/>
    <property type="match status" value="1"/>
</dbReference>
<dbReference type="PROSITE" id="PS51257">
    <property type="entry name" value="PROKAR_LIPOPROTEIN"/>
    <property type="match status" value="1"/>
</dbReference>
<comment type="similarity">
    <text evidence="1 7">Belongs to the glycosyl hydrolase 10 (cellulase F) family.</text>
</comment>
<accession>A0A0K8J5V7</accession>
<dbReference type="EMBL" id="LN879430">
    <property type="protein sequence ID" value="CUH92739.1"/>
    <property type="molecule type" value="Genomic_DNA"/>
</dbReference>
<feature type="domain" description="GH10" evidence="9">
    <location>
        <begin position="83"/>
        <end position="421"/>
    </location>
</feature>
<dbReference type="Pfam" id="PF00331">
    <property type="entry name" value="Glyco_hydro_10"/>
    <property type="match status" value="1"/>
</dbReference>
<evidence type="ECO:0000256" key="1">
    <source>
        <dbReference type="ARBA" id="ARBA00007495"/>
    </source>
</evidence>
<evidence type="ECO:0000259" key="9">
    <source>
        <dbReference type="PROSITE" id="PS51760"/>
    </source>
</evidence>
<dbReference type="EC" id="3.2.1.8" evidence="7"/>
<protein>
    <recommendedName>
        <fullName evidence="7">Beta-xylanase</fullName>
        <ecNumber evidence="7">3.2.1.8</ecNumber>
    </recommendedName>
</protein>
<feature type="active site" description="Nucleophile" evidence="6">
    <location>
        <position position="337"/>
    </location>
</feature>
<keyword evidence="4 7" id="KW-0326">Glycosidase</keyword>
<evidence type="ECO:0000256" key="6">
    <source>
        <dbReference type="PROSITE-ProRule" id="PRU10061"/>
    </source>
</evidence>
<feature type="compositionally biased region" description="Acidic residues" evidence="8">
    <location>
        <begin position="46"/>
        <end position="69"/>
    </location>
</feature>
<dbReference type="Proteomes" id="UP000196053">
    <property type="component" value="Chromosome I"/>
</dbReference>
<dbReference type="Gene3D" id="3.20.20.80">
    <property type="entry name" value="Glycosidases"/>
    <property type="match status" value="1"/>
</dbReference>
<dbReference type="InterPro" id="IPR044846">
    <property type="entry name" value="GH10"/>
</dbReference>